<dbReference type="GO" id="GO:0043190">
    <property type="term" value="C:ATP-binding cassette (ABC) transporter complex"/>
    <property type="evidence" value="ECO:0007669"/>
    <property type="project" value="InterPro"/>
</dbReference>
<dbReference type="GO" id="GO:0030288">
    <property type="term" value="C:outer membrane-bounded periplasmic space"/>
    <property type="evidence" value="ECO:0007669"/>
    <property type="project" value="UniProtKB-ARBA"/>
</dbReference>
<dbReference type="Pfam" id="PF00496">
    <property type="entry name" value="SBP_bac_5"/>
    <property type="match status" value="1"/>
</dbReference>
<sequence>MTSSVLSKWTCLLLAAAMTTAVASPAAAGKDDDTLNIAWEASIPTLDFYFLSIDEGYSVAQSVCDALVFRDPATQEIKPLLASAWEWSAPKQLDMTLRSDVKFHDGESFDADDVVYTLKWASDPATGVSGQYMVDWIAGVEKLGPDRIRITTKDDNKAVLDQLAAGVPIYPEHYHGKVGTEGFSRQPICSGPYKVESAEAGSSITLVRNEDYFEGSPKGKPAVGKVVIRSVQDANTRIAELMTGKIDWIYQLTADQAEKMKSLPGIRIEQVLGTRIAYLMFNPVNPPENSPVKDPKVRQAIAHAIDRDSLVNHLVRGVSVRLDTFCQPVMTGCIDKVFDYPYDVEAARKLLAEAGYAEGFDLDIFAYRDRHVTEALIGDLQKVGIRANLNYMQYSSLDENWKQGRLPIAHQTWAGHGLMDAGNHLSSHYLAPDSITTDERIKDLVREGNAGATQEARDEAYGKALALLAEGAYWVPLYIVTDSFAMSDQLTFAPSTDGIVRFYTAQWN</sequence>
<dbReference type="GO" id="GO:1904680">
    <property type="term" value="F:peptide transmembrane transporter activity"/>
    <property type="evidence" value="ECO:0007669"/>
    <property type="project" value="TreeGrafter"/>
</dbReference>
<evidence type="ECO:0000313" key="7">
    <source>
        <dbReference type="EMBL" id="ODN71770.1"/>
    </source>
</evidence>
<dbReference type="EMBL" id="MCRJ01000014">
    <property type="protein sequence ID" value="ODN71770.1"/>
    <property type="molecule type" value="Genomic_DNA"/>
</dbReference>
<comment type="similarity">
    <text evidence="2">Belongs to the bacterial solute-binding protein 5 family.</text>
</comment>
<evidence type="ECO:0000256" key="1">
    <source>
        <dbReference type="ARBA" id="ARBA00004418"/>
    </source>
</evidence>
<accession>A0A1E3H632</accession>
<reference evidence="7 8" key="1">
    <citation type="submission" date="2016-07" db="EMBL/GenBank/DDBJ databases">
        <title>Draft Genome Sequence of Methylobrevis pamukkalensis PK2.</title>
        <authorList>
            <person name="Vasilenko O.V."/>
            <person name="Doronina N.V."/>
            <person name="Shmareva M.N."/>
            <person name="Tarlachkov S.V."/>
            <person name="Mustakhimov I."/>
            <person name="Trotsenko Y.A."/>
        </authorList>
    </citation>
    <scope>NUCLEOTIDE SEQUENCE [LARGE SCALE GENOMIC DNA]</scope>
    <source>
        <strain evidence="7 8">PK2</strain>
    </source>
</reference>
<dbReference type="Gene3D" id="3.90.76.10">
    <property type="entry name" value="Dipeptide-binding Protein, Domain 1"/>
    <property type="match status" value="1"/>
</dbReference>
<dbReference type="PIRSF" id="PIRSF002741">
    <property type="entry name" value="MppA"/>
    <property type="match status" value="1"/>
</dbReference>
<dbReference type="RefSeq" id="WP_069305968.1">
    <property type="nucleotide sequence ID" value="NZ_MCRJ01000014.1"/>
</dbReference>
<protein>
    <submittedName>
        <fullName evidence="7">Heme-binding protein A</fullName>
    </submittedName>
</protein>
<feature type="chain" id="PRO_5009128944" evidence="5">
    <location>
        <begin position="24"/>
        <end position="508"/>
    </location>
</feature>
<dbReference type="Gene3D" id="3.10.105.10">
    <property type="entry name" value="Dipeptide-binding Protein, Domain 3"/>
    <property type="match status" value="1"/>
</dbReference>
<dbReference type="PATRIC" id="fig|1439726.3.peg.954"/>
<keyword evidence="3" id="KW-0813">Transport</keyword>
<comment type="subcellular location">
    <subcellularLocation>
        <location evidence="1">Periplasm</location>
    </subcellularLocation>
</comment>
<feature type="domain" description="Solute-binding protein family 5" evidence="6">
    <location>
        <begin position="76"/>
        <end position="418"/>
    </location>
</feature>
<organism evidence="7 8">
    <name type="scientific">Methylobrevis pamukkalensis</name>
    <dbReference type="NCBI Taxonomy" id="1439726"/>
    <lineage>
        <taxon>Bacteria</taxon>
        <taxon>Pseudomonadati</taxon>
        <taxon>Pseudomonadota</taxon>
        <taxon>Alphaproteobacteria</taxon>
        <taxon>Hyphomicrobiales</taxon>
        <taxon>Pleomorphomonadaceae</taxon>
        <taxon>Methylobrevis</taxon>
    </lineage>
</organism>
<evidence type="ECO:0000256" key="5">
    <source>
        <dbReference type="SAM" id="SignalP"/>
    </source>
</evidence>
<dbReference type="AlphaFoldDB" id="A0A1E3H632"/>
<dbReference type="PANTHER" id="PTHR30290">
    <property type="entry name" value="PERIPLASMIC BINDING COMPONENT OF ABC TRANSPORTER"/>
    <property type="match status" value="1"/>
</dbReference>
<keyword evidence="4 5" id="KW-0732">Signal</keyword>
<dbReference type="InterPro" id="IPR030678">
    <property type="entry name" value="Peptide/Ni-bd"/>
</dbReference>
<comment type="caution">
    <text evidence="7">The sequence shown here is derived from an EMBL/GenBank/DDBJ whole genome shotgun (WGS) entry which is preliminary data.</text>
</comment>
<keyword evidence="8" id="KW-1185">Reference proteome</keyword>
<evidence type="ECO:0000256" key="4">
    <source>
        <dbReference type="ARBA" id="ARBA00022729"/>
    </source>
</evidence>
<dbReference type="SUPFAM" id="SSF53850">
    <property type="entry name" value="Periplasmic binding protein-like II"/>
    <property type="match status" value="1"/>
</dbReference>
<name>A0A1E3H632_9HYPH</name>
<proteinExistence type="inferred from homology"/>
<dbReference type="GO" id="GO:0015833">
    <property type="term" value="P:peptide transport"/>
    <property type="evidence" value="ECO:0007669"/>
    <property type="project" value="TreeGrafter"/>
</dbReference>
<evidence type="ECO:0000259" key="6">
    <source>
        <dbReference type="Pfam" id="PF00496"/>
    </source>
</evidence>
<dbReference type="InterPro" id="IPR000914">
    <property type="entry name" value="SBP_5_dom"/>
</dbReference>
<dbReference type="OrthoDB" id="9803988at2"/>
<evidence type="ECO:0000256" key="3">
    <source>
        <dbReference type="ARBA" id="ARBA00022448"/>
    </source>
</evidence>
<feature type="signal peptide" evidence="5">
    <location>
        <begin position="1"/>
        <end position="23"/>
    </location>
</feature>
<dbReference type="Gene3D" id="3.40.190.10">
    <property type="entry name" value="Periplasmic binding protein-like II"/>
    <property type="match status" value="1"/>
</dbReference>
<dbReference type="PANTHER" id="PTHR30290:SF9">
    <property type="entry name" value="OLIGOPEPTIDE-BINDING PROTEIN APPA"/>
    <property type="match status" value="1"/>
</dbReference>
<dbReference type="Proteomes" id="UP000094622">
    <property type="component" value="Unassembled WGS sequence"/>
</dbReference>
<evidence type="ECO:0000313" key="8">
    <source>
        <dbReference type="Proteomes" id="UP000094622"/>
    </source>
</evidence>
<gene>
    <name evidence="7" type="primary">hbpA</name>
    <name evidence="7" type="ORF">A6302_00913</name>
</gene>
<evidence type="ECO:0000256" key="2">
    <source>
        <dbReference type="ARBA" id="ARBA00005695"/>
    </source>
</evidence>
<dbReference type="InterPro" id="IPR039424">
    <property type="entry name" value="SBP_5"/>
</dbReference>